<name>A0ACC2MTA1_PERAE</name>
<accession>A0ACC2MTA1</accession>
<protein>
    <submittedName>
        <fullName evidence="1">Uncharacterized protein</fullName>
    </submittedName>
</protein>
<proteinExistence type="predicted"/>
<dbReference type="EMBL" id="CM056809">
    <property type="protein sequence ID" value="KAJ8649017.1"/>
    <property type="molecule type" value="Genomic_DNA"/>
</dbReference>
<dbReference type="Proteomes" id="UP001234297">
    <property type="component" value="Chromosome 1"/>
</dbReference>
<sequence>MNGFFMYHVLQIAIEARGVKAFITYLVSNSPAEWVQNVDLKGSARRYSRVFSLETRDEDGNILRWDVASTFYSDIEDASS</sequence>
<gene>
    <name evidence="1" type="ORF">MRB53_002040</name>
</gene>
<evidence type="ECO:0000313" key="1">
    <source>
        <dbReference type="EMBL" id="KAJ8649017.1"/>
    </source>
</evidence>
<comment type="caution">
    <text evidence="1">The sequence shown here is derived from an EMBL/GenBank/DDBJ whole genome shotgun (WGS) entry which is preliminary data.</text>
</comment>
<reference evidence="1 2" key="1">
    <citation type="journal article" date="2022" name="Hortic Res">
        <title>A haplotype resolved chromosomal level avocado genome allows analysis of novel avocado genes.</title>
        <authorList>
            <person name="Nath O."/>
            <person name="Fletcher S.J."/>
            <person name="Hayward A."/>
            <person name="Shaw L.M."/>
            <person name="Masouleh A.K."/>
            <person name="Furtado A."/>
            <person name="Henry R.J."/>
            <person name="Mitter N."/>
        </authorList>
    </citation>
    <scope>NUCLEOTIDE SEQUENCE [LARGE SCALE GENOMIC DNA]</scope>
    <source>
        <strain evidence="2">cv. Hass</strain>
    </source>
</reference>
<organism evidence="1 2">
    <name type="scientific">Persea americana</name>
    <name type="common">Avocado</name>
    <dbReference type="NCBI Taxonomy" id="3435"/>
    <lineage>
        <taxon>Eukaryota</taxon>
        <taxon>Viridiplantae</taxon>
        <taxon>Streptophyta</taxon>
        <taxon>Embryophyta</taxon>
        <taxon>Tracheophyta</taxon>
        <taxon>Spermatophyta</taxon>
        <taxon>Magnoliopsida</taxon>
        <taxon>Magnoliidae</taxon>
        <taxon>Laurales</taxon>
        <taxon>Lauraceae</taxon>
        <taxon>Persea</taxon>
    </lineage>
</organism>
<evidence type="ECO:0000313" key="2">
    <source>
        <dbReference type="Proteomes" id="UP001234297"/>
    </source>
</evidence>
<keyword evidence="2" id="KW-1185">Reference proteome</keyword>